<dbReference type="AlphaFoldDB" id="A0A164UUP5"/>
<evidence type="ECO:0000313" key="14">
    <source>
        <dbReference type="Proteomes" id="UP000076858"/>
    </source>
</evidence>
<evidence type="ECO:0000256" key="10">
    <source>
        <dbReference type="ARBA" id="ARBA00041631"/>
    </source>
</evidence>
<sequence>MPHLKITTNVSKSSVPSNFLKETSALISKMLGKPESYCVVTVVPDQMMLWGGEEGPCAIAHLMSIGKLGVKENKNYSKILGEHIEKHLGVAPNHMYIEYQDIKTADLGYDNTTFHDILG</sequence>
<dbReference type="EC" id="5.3.2.1" evidence="9"/>
<keyword evidence="4" id="KW-0964">Secreted</keyword>
<keyword evidence="3" id="KW-0202">Cytokine</keyword>
<keyword evidence="5" id="KW-0413">Isomerase</keyword>
<evidence type="ECO:0000256" key="9">
    <source>
        <dbReference type="ARBA" id="ARBA00039086"/>
    </source>
</evidence>
<dbReference type="Proteomes" id="UP000076858">
    <property type="component" value="Unassembled WGS sequence"/>
</dbReference>
<dbReference type="EC" id="5.3.3.12" evidence="8"/>
<organism evidence="13 14">
    <name type="scientific">Daphnia magna</name>
    <dbReference type="NCBI Taxonomy" id="35525"/>
    <lineage>
        <taxon>Eukaryota</taxon>
        <taxon>Metazoa</taxon>
        <taxon>Ecdysozoa</taxon>
        <taxon>Arthropoda</taxon>
        <taxon>Crustacea</taxon>
        <taxon>Branchiopoda</taxon>
        <taxon>Diplostraca</taxon>
        <taxon>Cladocera</taxon>
        <taxon>Anomopoda</taxon>
        <taxon>Daphniidae</taxon>
        <taxon>Daphnia</taxon>
    </lineage>
</organism>
<dbReference type="GO" id="GO:0005615">
    <property type="term" value="C:extracellular space"/>
    <property type="evidence" value="ECO:0007669"/>
    <property type="project" value="UniProtKB-KW"/>
</dbReference>
<evidence type="ECO:0000256" key="2">
    <source>
        <dbReference type="ARBA" id="ARBA00005851"/>
    </source>
</evidence>
<evidence type="ECO:0000313" key="13">
    <source>
        <dbReference type="EMBL" id="KZS11687.1"/>
    </source>
</evidence>
<evidence type="ECO:0000256" key="7">
    <source>
        <dbReference type="ARBA" id="ARBA00036823"/>
    </source>
</evidence>
<evidence type="ECO:0000256" key="3">
    <source>
        <dbReference type="ARBA" id="ARBA00022514"/>
    </source>
</evidence>
<evidence type="ECO:0000256" key="5">
    <source>
        <dbReference type="ARBA" id="ARBA00023235"/>
    </source>
</evidence>
<evidence type="ECO:0000256" key="6">
    <source>
        <dbReference type="ARBA" id="ARBA00036735"/>
    </source>
</evidence>
<dbReference type="Gene3D" id="3.30.429.10">
    <property type="entry name" value="Macrophage Migration Inhibitory Factor"/>
    <property type="match status" value="1"/>
</dbReference>
<dbReference type="GO" id="GO:0005125">
    <property type="term" value="F:cytokine activity"/>
    <property type="evidence" value="ECO:0007669"/>
    <property type="project" value="UniProtKB-KW"/>
</dbReference>
<dbReference type="SUPFAM" id="SSF55331">
    <property type="entry name" value="Tautomerase/MIF"/>
    <property type="match status" value="1"/>
</dbReference>
<evidence type="ECO:0000256" key="11">
    <source>
        <dbReference type="ARBA" id="ARBA00041912"/>
    </source>
</evidence>
<dbReference type="InterPro" id="IPR014347">
    <property type="entry name" value="Tautomerase/MIF_sf"/>
</dbReference>
<dbReference type="OrthoDB" id="255819at2759"/>
<comment type="subcellular location">
    <subcellularLocation>
        <location evidence="1">Secreted</location>
    </subcellularLocation>
</comment>
<proteinExistence type="inferred from homology"/>
<gene>
    <name evidence="13" type="ORF">APZ42_023641</name>
</gene>
<comment type="similarity">
    <text evidence="2">Belongs to the MIF family.</text>
</comment>
<protein>
    <recommendedName>
        <fullName evidence="12">L-dopachrome isomerase</fullName>
        <ecNumber evidence="9">5.3.2.1</ecNumber>
        <ecNumber evidence="8">5.3.3.12</ecNumber>
    </recommendedName>
    <alternativeName>
        <fullName evidence="10">L-dopachrome tautomerase</fullName>
    </alternativeName>
    <alternativeName>
        <fullName evidence="11">Phenylpyruvate tautomerase</fullName>
    </alternativeName>
</protein>
<name>A0A164UUP5_9CRUS</name>
<evidence type="ECO:0000256" key="12">
    <source>
        <dbReference type="ARBA" id="ARBA00042730"/>
    </source>
</evidence>
<dbReference type="PANTHER" id="PTHR11954:SF6">
    <property type="entry name" value="MACROPHAGE MIGRATION INHIBITORY FACTOR"/>
    <property type="match status" value="1"/>
</dbReference>
<comment type="catalytic activity">
    <reaction evidence="7">
        <text>L-dopachrome = 5,6-dihydroxyindole-2-carboxylate</text>
        <dbReference type="Rhea" id="RHEA:13041"/>
        <dbReference type="ChEBI" id="CHEBI:16875"/>
        <dbReference type="ChEBI" id="CHEBI:57509"/>
        <dbReference type="EC" id="5.3.3.12"/>
    </reaction>
</comment>
<dbReference type="PANTHER" id="PTHR11954">
    <property type="entry name" value="D-DOPACHROME DECARBOXYLASE"/>
    <property type="match status" value="1"/>
</dbReference>
<evidence type="ECO:0000256" key="1">
    <source>
        <dbReference type="ARBA" id="ARBA00004613"/>
    </source>
</evidence>
<dbReference type="GO" id="GO:0004167">
    <property type="term" value="F:dopachrome isomerase activity"/>
    <property type="evidence" value="ECO:0007669"/>
    <property type="project" value="UniProtKB-EC"/>
</dbReference>
<comment type="catalytic activity">
    <reaction evidence="6">
        <text>3-phenylpyruvate = enol-phenylpyruvate</text>
        <dbReference type="Rhea" id="RHEA:17097"/>
        <dbReference type="ChEBI" id="CHEBI:16815"/>
        <dbReference type="ChEBI" id="CHEBI:18005"/>
        <dbReference type="EC" id="5.3.2.1"/>
    </reaction>
</comment>
<dbReference type="GO" id="GO:0050178">
    <property type="term" value="F:phenylpyruvate tautomerase activity"/>
    <property type="evidence" value="ECO:0007669"/>
    <property type="project" value="UniProtKB-EC"/>
</dbReference>
<keyword evidence="14" id="KW-1185">Reference proteome</keyword>
<accession>A0A164UUP5</accession>
<evidence type="ECO:0000256" key="8">
    <source>
        <dbReference type="ARBA" id="ARBA00038932"/>
    </source>
</evidence>
<dbReference type="Pfam" id="PF01187">
    <property type="entry name" value="MIF"/>
    <property type="match status" value="1"/>
</dbReference>
<reference evidence="13 14" key="1">
    <citation type="submission" date="2016-03" db="EMBL/GenBank/DDBJ databases">
        <title>EvidentialGene: Evidence-directed Construction of Genes on Genomes.</title>
        <authorList>
            <person name="Gilbert D.G."/>
            <person name="Choi J.-H."/>
            <person name="Mockaitis K."/>
            <person name="Colbourne J."/>
            <person name="Pfrender M."/>
        </authorList>
    </citation>
    <scope>NUCLEOTIDE SEQUENCE [LARGE SCALE GENOMIC DNA]</scope>
    <source>
        <strain evidence="13 14">Xinb3</strain>
        <tissue evidence="13">Complete organism</tissue>
    </source>
</reference>
<dbReference type="EMBL" id="LRGB01001574">
    <property type="protein sequence ID" value="KZS11687.1"/>
    <property type="molecule type" value="Genomic_DNA"/>
</dbReference>
<evidence type="ECO:0000256" key="4">
    <source>
        <dbReference type="ARBA" id="ARBA00022525"/>
    </source>
</evidence>
<dbReference type="InterPro" id="IPR001398">
    <property type="entry name" value="Macrophage_inhib_fac"/>
</dbReference>
<dbReference type="STRING" id="35525.A0A164UUP5"/>
<comment type="caution">
    <text evidence="13">The sequence shown here is derived from an EMBL/GenBank/DDBJ whole genome shotgun (WGS) entry which is preliminary data.</text>
</comment>